<feature type="domain" description="Response regulatory" evidence="11">
    <location>
        <begin position="1655"/>
        <end position="1800"/>
    </location>
</feature>
<feature type="domain" description="Histidine kinase" evidence="10">
    <location>
        <begin position="1057"/>
        <end position="1315"/>
    </location>
</feature>
<sequence length="1838" mass="204253">MASQNPNPNKPNSLYPEIIQADPPPFISNPNSSSSSLYPSIDMRDLVENLFPENPHPTAPPESLEEVLVMLPGVILHLIDKQYSVELASGDLSIIRLWQGNNIVAVLARVGQEIQWPLAKDEASVKVDGSHYFFSLRAMKENGSGSDSSDDEGNEGENRLNYGLTIVPKGQEPLVEMLDGILEHYSSFTKVVDVSKEGMEVLEVKLSPLEKDKELSEERSSAYWTTLAPNVEDYSGTAARLIAAGSGQLVKGILWCGDVTVDRLKWGNEFLKKRMSPASNTEISPQTMKNMKRVERVTLVTEKVATGVLSGVVKVSGFFTGSVANSRVGKKFFGFLPGEMVLASLDGFSKVCDAVEVAGRNVMSTSSTVTTGLVSHRYGEQAGQATNTGLDAAGHAVGAAWAVFKIRKAFNPKSVIKPTSLAAAKAAAAEKVAKRSNKRSLIQTVPRKRKGAITKPNVACRFDTNSKSQTDLNWNQHENGCSHCPALPWWHVERQGRIYVFGSVIQKIVLLYSGACISINKDPCQWGHDILGDFFQDQAMPFPKEEGVAEKANRTHPVSFESPPSPTEPMGSHLRRVFNRISGFVSPWRRNQAPHGRRIFHREVQQEEFQYPSNSCLSSYYSVFVARLAIMVMLAILIGLLTILTWHFTRIYTTKSINSLAYGLRYELLQRPILRMWNILNSTVEITTAQVKLSEYVIKRYSKPTTQAQQVELYEVMRDVTWALFASRKALNAITINYRNGFVQAFHRDHRSNNTFYIFSDLVNYSISGSYNSNTLSSHQGWNDQSIHSNISAIWYHVPLDPVSGERIGKPKAIPPDDQINIAGLSQVPDGVASWHVAVSKYTDSPLLSAALPVWDPSNQSIVAVVGVTTALYSVGQLMKELVEVHSGHIYLTSQEGYLLATSTNAPLLTNSSTGPKLMLAIDSEDRVIRLGAEWLQRTYGYKFPPSHVVHVENAKLGHEHYYIDSFFLNLKRLPMVGVIIIPRKYIMGKVEERALKTLIILISASLCILVIGCVCILILTNGVSKEMKLRAELISHLDARRRAEASSNYKSQFLANMSHELRTPMAAVIGLLDILICDDCLTNEQYATVTQIRKCSTALLRLLNNILDISKVESGKLVLEDAEFDLGRELEGLVDMFSVQCINHNVETVLDLSDDMPKLVRGDSARVVQIFANLISNSIKFTTSGHIILRGWCENSNAYGNSGKFPLNQKASRSALKAKFKQHRNHAKRACKKNNKMTLWFEVDDTGCGIDPSKWESVFESFEQADPSTTRTHGGTGLGLCIVRTLVNKMGGEIKVVKKNSPGTIMQLYLLLNTPIEGAGQHCQLEFGEHSLVVLLALSGSMGRLIMSQWLRKNGVFTWEASEWNELTQILGQLFRARSSVPNGGLVMQCLPSEPLKTEAPNIQDTRASVFVIIVDIGLLDWSTDIWREQLNFLDKYHGKARFAWILNHDTSNFIKMELRRKGHLLMVNKPLYKSKVVHILEAVIKGRDLEMQGRILNGLKSTRIEGDLHESLEIDSTHFEEVPSSDDSDRSEMGSHKSVNAYHIAEKQKDRIRKPCPSQYQTANSCLVEFTQVYSTENNLRTEDPHQVRPNSHDAGNEGHKLMCNKSTSPSTEAECENCRGQEQHLISTCPKERGNSYSGKTVNGQKSLEGLRILLAEDTPVLQRVATIMLEKMGATVIAVGDGLQAVDALKCMPGAEESRGKCLLQDGRTRCQTQIHDSLPYDLILMDCQMPKMDGYEATKTIRKSEEGTSLHIPIVALTAHAMSSDEAKCLEVGWCNWHMAMQDLKSLYGCTSLVGSSCPTDECSFQFVYDCTLAYQPEHSGQSLTKCSSEMGD</sequence>
<dbReference type="Pfam" id="PF06911">
    <property type="entry name" value="Senescence"/>
    <property type="match status" value="1"/>
</dbReference>
<evidence type="ECO:0000256" key="5">
    <source>
        <dbReference type="ARBA" id="ARBA00022777"/>
    </source>
</evidence>
<dbReference type="EC" id="2.7.13.3" evidence="2"/>
<evidence type="ECO:0000259" key="10">
    <source>
        <dbReference type="PROSITE" id="PS50109"/>
    </source>
</evidence>
<dbReference type="InterPro" id="IPR003594">
    <property type="entry name" value="HATPase_dom"/>
</dbReference>
<evidence type="ECO:0000256" key="4">
    <source>
        <dbReference type="ARBA" id="ARBA00022679"/>
    </source>
</evidence>
<dbReference type="InterPro" id="IPR011006">
    <property type="entry name" value="CheY-like_superfamily"/>
</dbReference>
<dbReference type="InterPro" id="IPR004358">
    <property type="entry name" value="Sig_transdc_His_kin-like_C"/>
</dbReference>
<evidence type="ECO:0000256" key="2">
    <source>
        <dbReference type="ARBA" id="ARBA00012438"/>
    </source>
</evidence>
<feature type="compositionally biased region" description="Polar residues" evidence="8">
    <location>
        <begin position="1"/>
        <end position="12"/>
    </location>
</feature>
<dbReference type="InterPro" id="IPR050736">
    <property type="entry name" value="Sensor_HK_Regulatory"/>
</dbReference>
<dbReference type="Pfam" id="PF00512">
    <property type="entry name" value="HisKA"/>
    <property type="match status" value="1"/>
</dbReference>
<feature type="transmembrane region" description="Helical" evidence="9">
    <location>
        <begin position="620"/>
        <end position="646"/>
    </location>
</feature>
<dbReference type="PRINTS" id="PR00344">
    <property type="entry name" value="BCTRLSENSOR"/>
</dbReference>
<feature type="region of interest" description="Disordered" evidence="8">
    <location>
        <begin position="1519"/>
        <end position="1538"/>
    </location>
</feature>
<evidence type="ECO:0000256" key="3">
    <source>
        <dbReference type="ARBA" id="ARBA00022553"/>
    </source>
</evidence>
<dbReference type="InterPro" id="IPR005467">
    <property type="entry name" value="His_kinase_dom"/>
</dbReference>
<dbReference type="CDD" id="cd17546">
    <property type="entry name" value="REC_hyHK_CKI1_RcsC-like"/>
    <property type="match status" value="1"/>
</dbReference>
<evidence type="ECO:0000259" key="11">
    <source>
        <dbReference type="PROSITE" id="PS50110"/>
    </source>
</evidence>
<dbReference type="FunFam" id="1.10.287.130:FF:000025">
    <property type="entry name" value="Histidine kinase 1-like protein"/>
    <property type="match status" value="1"/>
</dbReference>
<comment type="caution">
    <text evidence="12">The sequence shown here is derived from an EMBL/GenBank/DDBJ whole genome shotgun (WGS) entry which is preliminary data.</text>
</comment>
<evidence type="ECO:0000256" key="9">
    <source>
        <dbReference type="SAM" id="Phobius"/>
    </source>
</evidence>
<keyword evidence="3 7" id="KW-0597">Phosphoprotein</keyword>
<dbReference type="PROSITE" id="PS50110">
    <property type="entry name" value="RESPONSE_REGULATORY"/>
    <property type="match status" value="1"/>
</dbReference>
<dbReference type="InterPro" id="IPR003661">
    <property type="entry name" value="HisK_dim/P_dom"/>
</dbReference>
<dbReference type="SMART" id="SM00387">
    <property type="entry name" value="HATPase_c"/>
    <property type="match status" value="1"/>
</dbReference>
<dbReference type="SMART" id="SM00388">
    <property type="entry name" value="HisKA"/>
    <property type="match status" value="1"/>
</dbReference>
<dbReference type="SUPFAM" id="SSF47384">
    <property type="entry name" value="Homodimeric domain of signal transducing histidine kinase"/>
    <property type="match status" value="1"/>
</dbReference>
<evidence type="ECO:0000313" key="13">
    <source>
        <dbReference type="Proteomes" id="UP000288805"/>
    </source>
</evidence>
<evidence type="ECO:0000256" key="7">
    <source>
        <dbReference type="PROSITE-ProRule" id="PRU00169"/>
    </source>
</evidence>
<dbReference type="Gene3D" id="3.40.50.2300">
    <property type="match status" value="1"/>
</dbReference>
<dbReference type="InterPro" id="IPR036890">
    <property type="entry name" value="HATPase_C_sf"/>
</dbReference>
<feature type="compositionally biased region" description="Basic and acidic residues" evidence="8">
    <location>
        <begin position="1519"/>
        <end position="1537"/>
    </location>
</feature>
<evidence type="ECO:0000256" key="6">
    <source>
        <dbReference type="ARBA" id="ARBA00023012"/>
    </source>
</evidence>
<proteinExistence type="predicted"/>
<organism evidence="12 13">
    <name type="scientific">Vitis vinifera</name>
    <name type="common">Grape</name>
    <dbReference type="NCBI Taxonomy" id="29760"/>
    <lineage>
        <taxon>Eukaryota</taxon>
        <taxon>Viridiplantae</taxon>
        <taxon>Streptophyta</taxon>
        <taxon>Embryophyta</taxon>
        <taxon>Tracheophyta</taxon>
        <taxon>Spermatophyta</taxon>
        <taxon>Magnoliopsida</taxon>
        <taxon>eudicotyledons</taxon>
        <taxon>Gunneridae</taxon>
        <taxon>Pentapetalae</taxon>
        <taxon>rosids</taxon>
        <taxon>Vitales</taxon>
        <taxon>Vitaceae</taxon>
        <taxon>Viteae</taxon>
        <taxon>Vitis</taxon>
    </lineage>
</organism>
<feature type="transmembrane region" description="Helical" evidence="9">
    <location>
        <begin position="998"/>
        <end position="1020"/>
    </location>
</feature>
<dbReference type="Proteomes" id="UP000288805">
    <property type="component" value="Unassembled WGS sequence"/>
</dbReference>
<dbReference type="Gene3D" id="1.10.287.130">
    <property type="match status" value="1"/>
</dbReference>
<dbReference type="Pfam" id="PF02518">
    <property type="entry name" value="HATPase_c"/>
    <property type="match status" value="1"/>
</dbReference>
<dbReference type="Pfam" id="PF00072">
    <property type="entry name" value="Response_reg"/>
    <property type="match status" value="1"/>
</dbReference>
<comment type="catalytic activity">
    <reaction evidence="1">
        <text>ATP + protein L-histidine = ADP + protein N-phospho-L-histidine.</text>
        <dbReference type="EC" id="2.7.13.3"/>
    </reaction>
</comment>
<evidence type="ECO:0000313" key="12">
    <source>
        <dbReference type="EMBL" id="RVX16737.1"/>
    </source>
</evidence>
<feature type="region of interest" description="Disordered" evidence="8">
    <location>
        <begin position="1"/>
        <end position="33"/>
    </location>
</feature>
<dbReference type="PANTHER" id="PTHR43711:SF1">
    <property type="entry name" value="HISTIDINE KINASE 1"/>
    <property type="match status" value="1"/>
</dbReference>
<evidence type="ECO:0000256" key="1">
    <source>
        <dbReference type="ARBA" id="ARBA00000085"/>
    </source>
</evidence>
<dbReference type="InterPro" id="IPR009686">
    <property type="entry name" value="Senescence/spartin_C"/>
</dbReference>
<dbReference type="SMART" id="SM00448">
    <property type="entry name" value="REC"/>
    <property type="match status" value="1"/>
</dbReference>
<keyword evidence="9" id="KW-0472">Membrane</keyword>
<dbReference type="Gene3D" id="3.30.565.10">
    <property type="entry name" value="Histidine kinase-like ATPase, C-terminal domain"/>
    <property type="match status" value="1"/>
</dbReference>
<reference evidence="12 13" key="1">
    <citation type="journal article" date="2018" name="PLoS Genet.">
        <title>Population sequencing reveals clonal diversity and ancestral inbreeding in the grapevine cultivar Chardonnay.</title>
        <authorList>
            <person name="Roach M.J."/>
            <person name="Johnson D.L."/>
            <person name="Bohlmann J."/>
            <person name="van Vuuren H.J."/>
            <person name="Jones S.J."/>
            <person name="Pretorius I.S."/>
            <person name="Schmidt S.A."/>
            <person name="Borneman A.R."/>
        </authorList>
    </citation>
    <scope>NUCLEOTIDE SEQUENCE [LARGE SCALE GENOMIC DNA]</scope>
    <source>
        <strain evidence="13">cv. Chardonnay</strain>
        <tissue evidence="12">Leaf</tissue>
    </source>
</reference>
<gene>
    <name evidence="12" type="primary">AHK1_1</name>
    <name evidence="12" type="ORF">CK203_005989</name>
</gene>
<dbReference type="CDD" id="cd00082">
    <property type="entry name" value="HisKA"/>
    <property type="match status" value="1"/>
</dbReference>
<feature type="modified residue" description="4-aspartylphosphate" evidence="7">
    <location>
        <position position="1731"/>
    </location>
</feature>
<dbReference type="SUPFAM" id="SSF52172">
    <property type="entry name" value="CheY-like"/>
    <property type="match status" value="1"/>
</dbReference>
<accession>A0A438K6A9</accession>
<dbReference type="InterPro" id="IPR001789">
    <property type="entry name" value="Sig_transdc_resp-reg_receiver"/>
</dbReference>
<dbReference type="GO" id="GO:0000155">
    <property type="term" value="F:phosphorelay sensor kinase activity"/>
    <property type="evidence" value="ECO:0007669"/>
    <property type="project" value="InterPro"/>
</dbReference>
<protein>
    <recommendedName>
        <fullName evidence="2">histidine kinase</fullName>
        <ecNumber evidence="2">2.7.13.3</ecNumber>
    </recommendedName>
</protein>
<dbReference type="InterPro" id="IPR036097">
    <property type="entry name" value="HisK_dim/P_sf"/>
</dbReference>
<dbReference type="EMBL" id="QGNW01000015">
    <property type="protein sequence ID" value="RVX16737.1"/>
    <property type="molecule type" value="Genomic_DNA"/>
</dbReference>
<keyword evidence="4" id="KW-0808">Transferase</keyword>
<name>A0A438K6A9_VITVI</name>
<keyword evidence="6" id="KW-0902">Two-component regulatory system</keyword>
<dbReference type="SUPFAM" id="SSF55874">
    <property type="entry name" value="ATPase domain of HSP90 chaperone/DNA topoisomerase II/histidine kinase"/>
    <property type="match status" value="1"/>
</dbReference>
<keyword evidence="5 12" id="KW-0418">Kinase</keyword>
<evidence type="ECO:0000256" key="8">
    <source>
        <dbReference type="SAM" id="MobiDB-lite"/>
    </source>
</evidence>
<dbReference type="PANTHER" id="PTHR43711">
    <property type="entry name" value="TWO-COMPONENT HISTIDINE KINASE"/>
    <property type="match status" value="1"/>
</dbReference>
<keyword evidence="9" id="KW-0812">Transmembrane</keyword>
<dbReference type="PROSITE" id="PS50109">
    <property type="entry name" value="HIS_KIN"/>
    <property type="match status" value="1"/>
</dbReference>
<keyword evidence="9" id="KW-1133">Transmembrane helix</keyword>